<name>A0A9N7MMT4_STRHE</name>
<dbReference type="InterPro" id="IPR055411">
    <property type="entry name" value="LRR_FXL15/At3g58940/PEG3-like"/>
</dbReference>
<evidence type="ECO:0000313" key="4">
    <source>
        <dbReference type="Proteomes" id="UP001153555"/>
    </source>
</evidence>
<accession>A0A9N7MMT4</accession>
<dbReference type="SUPFAM" id="SSF52058">
    <property type="entry name" value="L domain-like"/>
    <property type="match status" value="1"/>
</dbReference>
<comment type="caution">
    <text evidence="3">The sequence shown here is derived from an EMBL/GenBank/DDBJ whole genome shotgun (WGS) entry which is preliminary data.</text>
</comment>
<sequence length="358" mass="40636">MASIDLLSSLPDDVIFHILSFLPTKLSMATSVLGKRWRFLWAHVPSLHFSGPPPLCNFTEEGARALYYFKKEGTRASDMIHKIILRHKAKRIDSLTLYHFNCSEYQLETLITTAIDRSIRNLYLELKFHAIPKSLFNCKTIVDLTLCISTMSLSAVDNVSLPSLKKFHVSTNVVCENDGALPHFLSGCPSLEELSMAIIFDYDYVGCINISSPTIKTLKLDLSYEFDPDEPEYMLIINTPALRYLQVDDYDLECITIPIAMISLDDASICLIYYSFSDLKTNYISKVKFLHSLCYVKCLKISGCDFDEFVDGGVAFSTVKFDNLTKLEVQLNFKWSLLVKFLEVADNLQVLIVSGVYR</sequence>
<dbReference type="InterPro" id="IPR001810">
    <property type="entry name" value="F-box_dom"/>
</dbReference>
<dbReference type="InterPro" id="IPR032675">
    <property type="entry name" value="LRR_dom_sf"/>
</dbReference>
<dbReference type="AlphaFoldDB" id="A0A9N7MMT4"/>
<dbReference type="PANTHER" id="PTHR31900:SF34">
    <property type="entry name" value="EMB|CAB62440.1-RELATED"/>
    <property type="match status" value="1"/>
</dbReference>
<evidence type="ECO:0008006" key="5">
    <source>
        <dbReference type="Google" id="ProtNLM"/>
    </source>
</evidence>
<keyword evidence="4" id="KW-1185">Reference proteome</keyword>
<evidence type="ECO:0000259" key="2">
    <source>
        <dbReference type="Pfam" id="PF24758"/>
    </source>
</evidence>
<dbReference type="CDD" id="cd22160">
    <property type="entry name" value="F-box_AtFBL13-like"/>
    <property type="match status" value="1"/>
</dbReference>
<organism evidence="3 4">
    <name type="scientific">Striga hermonthica</name>
    <name type="common">Purple witchweed</name>
    <name type="synonym">Buchnera hermonthica</name>
    <dbReference type="NCBI Taxonomy" id="68872"/>
    <lineage>
        <taxon>Eukaryota</taxon>
        <taxon>Viridiplantae</taxon>
        <taxon>Streptophyta</taxon>
        <taxon>Embryophyta</taxon>
        <taxon>Tracheophyta</taxon>
        <taxon>Spermatophyta</taxon>
        <taxon>Magnoliopsida</taxon>
        <taxon>eudicotyledons</taxon>
        <taxon>Gunneridae</taxon>
        <taxon>Pentapetalae</taxon>
        <taxon>asterids</taxon>
        <taxon>lamiids</taxon>
        <taxon>Lamiales</taxon>
        <taxon>Orobanchaceae</taxon>
        <taxon>Buchnereae</taxon>
        <taxon>Striga</taxon>
    </lineage>
</organism>
<dbReference type="InterPro" id="IPR053781">
    <property type="entry name" value="F-box_AtFBL13-like"/>
</dbReference>
<dbReference type="SUPFAM" id="SSF81383">
    <property type="entry name" value="F-box domain"/>
    <property type="match status" value="1"/>
</dbReference>
<dbReference type="PANTHER" id="PTHR31900">
    <property type="entry name" value="F-BOX/RNI SUPERFAMILY PROTEIN-RELATED"/>
    <property type="match status" value="1"/>
</dbReference>
<evidence type="ECO:0000313" key="3">
    <source>
        <dbReference type="EMBL" id="CAA0808505.1"/>
    </source>
</evidence>
<dbReference type="InterPro" id="IPR036047">
    <property type="entry name" value="F-box-like_dom_sf"/>
</dbReference>
<protein>
    <recommendedName>
        <fullName evidence="5">F-box domain-containing protein</fullName>
    </recommendedName>
</protein>
<gene>
    <name evidence="3" type="ORF">SHERM_10740</name>
</gene>
<dbReference type="Gene3D" id="1.20.1280.50">
    <property type="match status" value="1"/>
</dbReference>
<evidence type="ECO:0000259" key="1">
    <source>
        <dbReference type="Pfam" id="PF00646"/>
    </source>
</evidence>
<dbReference type="Gene3D" id="3.80.10.10">
    <property type="entry name" value="Ribonuclease Inhibitor"/>
    <property type="match status" value="1"/>
</dbReference>
<dbReference type="Pfam" id="PF00646">
    <property type="entry name" value="F-box"/>
    <property type="match status" value="1"/>
</dbReference>
<dbReference type="InterPro" id="IPR050232">
    <property type="entry name" value="FBL13/AtMIF1-like"/>
</dbReference>
<dbReference type="OrthoDB" id="976179at2759"/>
<dbReference type="EMBL" id="CACSLK010003174">
    <property type="protein sequence ID" value="CAA0808505.1"/>
    <property type="molecule type" value="Genomic_DNA"/>
</dbReference>
<dbReference type="Proteomes" id="UP001153555">
    <property type="component" value="Unassembled WGS sequence"/>
</dbReference>
<reference evidence="3" key="1">
    <citation type="submission" date="2019-12" db="EMBL/GenBank/DDBJ databases">
        <authorList>
            <person name="Scholes J."/>
        </authorList>
    </citation>
    <scope>NUCLEOTIDE SEQUENCE</scope>
</reference>
<dbReference type="Pfam" id="PF24758">
    <property type="entry name" value="LRR_At5g56370"/>
    <property type="match status" value="1"/>
</dbReference>
<feature type="domain" description="F-box/LRR-repeat protein 15/At3g58940/PEG3-like LRR" evidence="2">
    <location>
        <begin position="129"/>
        <end position="244"/>
    </location>
</feature>
<feature type="domain" description="F-box" evidence="1">
    <location>
        <begin position="7"/>
        <end position="46"/>
    </location>
</feature>
<proteinExistence type="predicted"/>